<dbReference type="AlphaFoldDB" id="A0A3P8E607"/>
<dbReference type="OrthoDB" id="5826211at2759"/>
<protein>
    <recommendedName>
        <fullName evidence="1">Winged helix Storkhead-box1 domain-containing protein</fullName>
    </recommendedName>
</protein>
<organism evidence="2">
    <name type="scientific">Heligmosomoides polygyrus</name>
    <name type="common">Parasitic roundworm</name>
    <dbReference type="NCBI Taxonomy" id="6339"/>
    <lineage>
        <taxon>Eukaryota</taxon>
        <taxon>Metazoa</taxon>
        <taxon>Ecdysozoa</taxon>
        <taxon>Nematoda</taxon>
        <taxon>Chromadorea</taxon>
        <taxon>Rhabditida</taxon>
        <taxon>Rhabditina</taxon>
        <taxon>Rhabditomorpha</taxon>
        <taxon>Strongyloidea</taxon>
        <taxon>Heligmosomidae</taxon>
        <taxon>Heligmosomoides</taxon>
    </lineage>
</organism>
<accession>A0A3P8E607</accession>
<gene>
    <name evidence="2" type="ORF">HPBE_LOCUS23946</name>
</gene>
<evidence type="ECO:0000313" key="2">
    <source>
        <dbReference type="EMBL" id="VDP41958.1"/>
    </source>
</evidence>
<dbReference type="InterPro" id="IPR019391">
    <property type="entry name" value="Storkhead-box_WHD"/>
</dbReference>
<reference evidence="2" key="1">
    <citation type="submission" date="2018-11" db="EMBL/GenBank/DDBJ databases">
        <authorList>
            <consortium name="Pathogen Informatics"/>
        </authorList>
    </citation>
    <scope>NUCLEOTIDE SEQUENCE [LARGE SCALE GENOMIC DNA]</scope>
</reference>
<feature type="domain" description="Winged helix Storkhead-box1" evidence="1">
    <location>
        <begin position="1"/>
        <end position="57"/>
    </location>
</feature>
<dbReference type="EMBL" id="UZAH01035658">
    <property type="protein sequence ID" value="VDP41958.1"/>
    <property type="molecule type" value="Genomic_DNA"/>
</dbReference>
<dbReference type="Pfam" id="PF10264">
    <property type="entry name" value="WHD_Storkhead"/>
    <property type="match status" value="1"/>
</dbReference>
<proteinExistence type="predicted"/>
<name>A0A3P8E607_HELPZ</name>
<evidence type="ECO:0000259" key="1">
    <source>
        <dbReference type="Pfam" id="PF10264"/>
    </source>
</evidence>
<sequence length="143" mass="15636">MNRAGRPTTIVAVRQHLIRNCPYVAPPSADMVKQTVANLTATGLVYKMGEHLFVSVPTQTQPKNKVSLFQQHSGVTRGPLQTSQNHAALKNHQPRSCALNSAETTATFFAVFRIEYANSSIDFKHRNCLPTKKAASVGGMSRS</sequence>